<comment type="caution">
    <text evidence="2">The sequence shown here is derived from an EMBL/GenBank/DDBJ whole genome shotgun (WGS) entry which is preliminary data.</text>
</comment>
<evidence type="ECO:0000259" key="1">
    <source>
        <dbReference type="Pfam" id="PF01850"/>
    </source>
</evidence>
<proteinExistence type="predicted"/>
<dbReference type="InterPro" id="IPR039018">
    <property type="entry name" value="VapC20-like"/>
</dbReference>
<dbReference type="SUPFAM" id="SSF88723">
    <property type="entry name" value="PIN domain-like"/>
    <property type="match status" value="1"/>
</dbReference>
<feature type="domain" description="PIN" evidence="1">
    <location>
        <begin position="21"/>
        <end position="138"/>
    </location>
</feature>
<dbReference type="PANTHER" id="PTHR42188:SF1">
    <property type="entry name" value="23S RRNA-SPECIFIC ENDONUCLEASE VAPC20"/>
    <property type="match status" value="1"/>
</dbReference>
<protein>
    <recommendedName>
        <fullName evidence="1">PIN domain-containing protein</fullName>
    </recommendedName>
</protein>
<dbReference type="InterPro" id="IPR029060">
    <property type="entry name" value="PIN-like_dom_sf"/>
</dbReference>
<gene>
    <name evidence="2" type="ORF">UW52_C0016G0005</name>
</gene>
<dbReference type="PANTHER" id="PTHR42188">
    <property type="entry name" value="23S RRNA-SPECIFIC ENDONUCLEASE VAPC20"/>
    <property type="match status" value="1"/>
</dbReference>
<reference evidence="2 3" key="1">
    <citation type="journal article" date="2015" name="Nature">
        <title>rRNA introns, odd ribosomes, and small enigmatic genomes across a large radiation of phyla.</title>
        <authorList>
            <person name="Brown C.T."/>
            <person name="Hug L.A."/>
            <person name="Thomas B.C."/>
            <person name="Sharon I."/>
            <person name="Castelle C.J."/>
            <person name="Singh A."/>
            <person name="Wilkins M.J."/>
            <person name="Williams K.H."/>
            <person name="Banfield J.F."/>
        </authorList>
    </citation>
    <scope>NUCLEOTIDE SEQUENCE [LARGE SCALE GENOMIC DNA]</scope>
</reference>
<dbReference type="EMBL" id="LCIQ01000016">
    <property type="protein sequence ID" value="KKT60858.1"/>
    <property type="molecule type" value="Genomic_DNA"/>
</dbReference>
<dbReference type="AlphaFoldDB" id="A0A0G1IPH3"/>
<organism evidence="2 3">
    <name type="scientific">Candidatus Gottesmanbacteria bacterium GW2011_GWA1_44_24b</name>
    <dbReference type="NCBI Taxonomy" id="1618437"/>
    <lineage>
        <taxon>Bacteria</taxon>
        <taxon>Candidatus Gottesmaniibacteriota</taxon>
    </lineage>
</organism>
<sequence length="154" mass="17820">MQNFLRTLMQSYMNKPLRFLMDSDFLIALYKPDDGNHEKAKSIFTRLMEMDVSVCLSSVVLAESTTVISYKLGMPEAKRFYTMVRDMADGIVFVDEKASERGWRVFFSQKKKGTSYVDCVNIALAELYAFAGILSFDTFYPSAFRRYMEDARKI</sequence>
<dbReference type="GO" id="GO:0004521">
    <property type="term" value="F:RNA endonuclease activity"/>
    <property type="evidence" value="ECO:0007669"/>
    <property type="project" value="InterPro"/>
</dbReference>
<dbReference type="InterPro" id="IPR002716">
    <property type="entry name" value="PIN_dom"/>
</dbReference>
<dbReference type="GO" id="GO:0016075">
    <property type="term" value="P:rRNA catabolic process"/>
    <property type="evidence" value="ECO:0007669"/>
    <property type="project" value="TreeGrafter"/>
</dbReference>
<dbReference type="Proteomes" id="UP000034521">
    <property type="component" value="Unassembled WGS sequence"/>
</dbReference>
<dbReference type="Gene3D" id="3.40.50.1010">
    <property type="entry name" value="5'-nuclease"/>
    <property type="match status" value="1"/>
</dbReference>
<name>A0A0G1IPH3_9BACT</name>
<evidence type="ECO:0000313" key="2">
    <source>
        <dbReference type="EMBL" id="KKT60858.1"/>
    </source>
</evidence>
<accession>A0A0G1IPH3</accession>
<evidence type="ECO:0000313" key="3">
    <source>
        <dbReference type="Proteomes" id="UP000034521"/>
    </source>
</evidence>
<dbReference type="Pfam" id="PF01850">
    <property type="entry name" value="PIN"/>
    <property type="match status" value="1"/>
</dbReference>